<evidence type="ECO:0000313" key="1">
    <source>
        <dbReference type="EMBL" id="SZF04231.1"/>
    </source>
</evidence>
<name>A0A383UV73_BLUHO</name>
<evidence type="ECO:0000313" key="2">
    <source>
        <dbReference type="Proteomes" id="UP000275772"/>
    </source>
</evidence>
<dbReference type="VEuPathDB" id="FungiDB:BLGHR1_15027"/>
<sequence>MPVIHAARMAAPGGARMVDFNLANGALQTRIHTQLSRSTFPDSKRPLTILTPQIVITHPRRQPGYLSRISVLPSPPLSCGIFGTI</sequence>
<dbReference type="AlphaFoldDB" id="A0A383UV73"/>
<dbReference type="Proteomes" id="UP000275772">
    <property type="component" value="Unassembled WGS sequence"/>
</dbReference>
<gene>
    <name evidence="1" type="ORF">BLGHR1_15027</name>
</gene>
<dbReference type="EMBL" id="UNSH01000064">
    <property type="protein sequence ID" value="SZF04231.1"/>
    <property type="molecule type" value="Genomic_DNA"/>
</dbReference>
<proteinExistence type="predicted"/>
<organism evidence="1 2">
    <name type="scientific">Blumeria hordei</name>
    <name type="common">Barley powdery mildew</name>
    <name type="synonym">Blumeria graminis f. sp. hordei</name>
    <dbReference type="NCBI Taxonomy" id="2867405"/>
    <lineage>
        <taxon>Eukaryota</taxon>
        <taxon>Fungi</taxon>
        <taxon>Dikarya</taxon>
        <taxon>Ascomycota</taxon>
        <taxon>Pezizomycotina</taxon>
        <taxon>Leotiomycetes</taxon>
        <taxon>Erysiphales</taxon>
        <taxon>Erysiphaceae</taxon>
        <taxon>Blumeria</taxon>
    </lineage>
</organism>
<reference evidence="1 2" key="1">
    <citation type="submission" date="2017-11" db="EMBL/GenBank/DDBJ databases">
        <authorList>
            <person name="Kracher B."/>
        </authorList>
    </citation>
    <scope>NUCLEOTIDE SEQUENCE [LARGE SCALE GENOMIC DNA]</scope>
    <source>
        <strain evidence="1 2">RACE1</strain>
    </source>
</reference>
<accession>A0A383UV73</accession>
<protein>
    <submittedName>
        <fullName evidence="1">Uncharacterized protein</fullName>
    </submittedName>
</protein>